<sequence length="31" mass="3717">MAKHIATFTDIAHTPRWFFRHALKIIPLREV</sequence>
<dbReference type="EMBL" id="UIGB01000001">
    <property type="protein sequence ID" value="SUU86803.1"/>
    <property type="molecule type" value="Genomic_DNA"/>
</dbReference>
<gene>
    <name evidence="1" type="ORF">NCTC12722_04036</name>
</gene>
<name>A0A380WEQ4_AFIFE</name>
<organism evidence="1 2">
    <name type="scientific">Afipia felis</name>
    <name type="common">Cat scratch disease bacillus</name>
    <dbReference type="NCBI Taxonomy" id="1035"/>
    <lineage>
        <taxon>Bacteria</taxon>
        <taxon>Pseudomonadati</taxon>
        <taxon>Pseudomonadota</taxon>
        <taxon>Alphaproteobacteria</taxon>
        <taxon>Hyphomicrobiales</taxon>
        <taxon>Nitrobacteraceae</taxon>
        <taxon>Afipia</taxon>
    </lineage>
</organism>
<dbReference type="AlphaFoldDB" id="A0A380WEQ4"/>
<protein>
    <submittedName>
        <fullName evidence="1">Uncharacterized protein</fullName>
    </submittedName>
</protein>
<evidence type="ECO:0000313" key="2">
    <source>
        <dbReference type="Proteomes" id="UP000254343"/>
    </source>
</evidence>
<accession>A0A380WEQ4</accession>
<proteinExistence type="predicted"/>
<reference evidence="1 2" key="1">
    <citation type="submission" date="2018-06" db="EMBL/GenBank/DDBJ databases">
        <authorList>
            <consortium name="Pathogen Informatics"/>
            <person name="Doyle S."/>
        </authorList>
    </citation>
    <scope>NUCLEOTIDE SEQUENCE [LARGE SCALE GENOMIC DNA]</scope>
    <source>
        <strain evidence="1 2">NCTC12722</strain>
    </source>
</reference>
<evidence type="ECO:0000313" key="1">
    <source>
        <dbReference type="EMBL" id="SUU86803.1"/>
    </source>
</evidence>
<dbReference type="Proteomes" id="UP000254343">
    <property type="component" value="Unassembled WGS sequence"/>
</dbReference>